<dbReference type="Pfam" id="PF12318">
    <property type="entry name" value="FAD-SLDH"/>
    <property type="match status" value="1"/>
</dbReference>
<sequence length="230" mass="24925">MNTQIPPQSTTSNQNRPLNRRTMMKGTLLTGLAAVLAHLGANNNSAFAATLDEPSTDETAFLAISQTITGHSSLDPILARRLFSAMELTFPDFKEKVRNLHTLLAPNQSPQDLLAHAGSHRDDLLLLNAAWYMGSTEDKTNAPMVAYMDALMYQPTQDALPVPTYCFNEPGWWTAAPPPLGVPTHAPLPKEPAAPVPVAVTAPQNLPQTPALKPIIPKSGPHIPLPHKER</sequence>
<reference evidence="3 4" key="1">
    <citation type="submission" date="2019-03" db="EMBL/GenBank/DDBJ databases">
        <title>The complete genome sequence of Swingsia samuiensis NBRC107927(T).</title>
        <authorList>
            <person name="Chua K.-O."/>
            <person name="Chan K.-G."/>
            <person name="See-Too W.-S."/>
        </authorList>
    </citation>
    <scope>NUCLEOTIDE SEQUENCE [LARGE SCALE GENOMIC DNA]</scope>
    <source>
        <strain evidence="3 4">AH83</strain>
    </source>
</reference>
<keyword evidence="2" id="KW-0732">Signal</keyword>
<evidence type="ECO:0000256" key="2">
    <source>
        <dbReference type="SAM" id="SignalP"/>
    </source>
</evidence>
<dbReference type="OrthoDB" id="6162173at2"/>
<evidence type="ECO:0000313" key="4">
    <source>
        <dbReference type="Proteomes" id="UP000316313"/>
    </source>
</evidence>
<dbReference type="RefSeq" id="WP_141460972.1">
    <property type="nucleotide sequence ID" value="NZ_CP038141.1"/>
</dbReference>
<evidence type="ECO:0000313" key="3">
    <source>
        <dbReference type="EMBL" id="QDH17229.1"/>
    </source>
</evidence>
<evidence type="ECO:0008006" key="5">
    <source>
        <dbReference type="Google" id="ProtNLM"/>
    </source>
</evidence>
<feature type="region of interest" description="Disordered" evidence="1">
    <location>
        <begin position="208"/>
        <end position="230"/>
    </location>
</feature>
<dbReference type="AlphaFoldDB" id="A0A4Y6UI05"/>
<evidence type="ECO:0000256" key="1">
    <source>
        <dbReference type="SAM" id="MobiDB-lite"/>
    </source>
</evidence>
<feature type="chain" id="PRO_5021472461" description="Sorbitol dehydrogenase" evidence="2">
    <location>
        <begin position="49"/>
        <end position="230"/>
    </location>
</feature>
<gene>
    <name evidence="3" type="ORF">E3D00_06400</name>
</gene>
<dbReference type="PROSITE" id="PS51318">
    <property type="entry name" value="TAT"/>
    <property type="match status" value="1"/>
</dbReference>
<proteinExistence type="predicted"/>
<organism evidence="3 4">
    <name type="scientific">Swingsia samuiensis</name>
    <dbReference type="NCBI Taxonomy" id="1293412"/>
    <lineage>
        <taxon>Bacteria</taxon>
        <taxon>Pseudomonadati</taxon>
        <taxon>Pseudomonadota</taxon>
        <taxon>Alphaproteobacteria</taxon>
        <taxon>Acetobacterales</taxon>
        <taxon>Acetobacteraceae</taxon>
        <taxon>Swingsia</taxon>
    </lineage>
</organism>
<keyword evidence="4" id="KW-1185">Reference proteome</keyword>
<name>A0A4Y6UI05_9PROT</name>
<dbReference type="KEGG" id="ssam:E3D00_06400"/>
<dbReference type="EMBL" id="CP038141">
    <property type="protein sequence ID" value="QDH17229.1"/>
    <property type="molecule type" value="Genomic_DNA"/>
</dbReference>
<dbReference type="Proteomes" id="UP000316313">
    <property type="component" value="Chromosome"/>
</dbReference>
<feature type="signal peptide" evidence="2">
    <location>
        <begin position="1"/>
        <end position="48"/>
    </location>
</feature>
<protein>
    <recommendedName>
        <fullName evidence="5">Sorbitol dehydrogenase</fullName>
    </recommendedName>
</protein>
<accession>A0A4Y6UI05</accession>
<dbReference type="InterPro" id="IPR024651">
    <property type="entry name" value="FAD-SLDH_ssu"/>
</dbReference>
<dbReference type="InterPro" id="IPR006311">
    <property type="entry name" value="TAT_signal"/>
</dbReference>